<evidence type="ECO:0000256" key="7">
    <source>
        <dbReference type="SAM" id="Coils"/>
    </source>
</evidence>
<dbReference type="PANTHER" id="PTHR31183:SF1">
    <property type="entry name" value="CILIA- AND FLAGELLA-ASSOCIATED PROTEIN 53"/>
    <property type="match status" value="1"/>
</dbReference>
<evidence type="ECO:0000256" key="1">
    <source>
        <dbReference type="ARBA" id="ARBA00004138"/>
    </source>
</evidence>
<feature type="coiled-coil region" evidence="7">
    <location>
        <begin position="209"/>
        <end position="287"/>
    </location>
</feature>
<evidence type="ECO:0000256" key="4">
    <source>
        <dbReference type="ARBA" id="ARBA00023273"/>
    </source>
</evidence>
<evidence type="ECO:0000313" key="10">
    <source>
        <dbReference type="Proteomes" id="UP000515156"/>
    </source>
</evidence>
<keyword evidence="4" id="KW-0966">Cell projection</keyword>
<keyword evidence="10" id="KW-1185">Reference proteome</keyword>
<evidence type="ECO:0000256" key="3">
    <source>
        <dbReference type="ARBA" id="ARBA00023069"/>
    </source>
</evidence>
<dbReference type="Pfam" id="PF13868">
    <property type="entry name" value="TPH"/>
    <property type="match status" value="1"/>
</dbReference>
<keyword evidence="3" id="KW-0969">Cilium</keyword>
<feature type="coiled-coil region" evidence="7">
    <location>
        <begin position="345"/>
        <end position="434"/>
    </location>
</feature>
<name>A0A6P7X5Q7_9AMPH</name>
<gene>
    <name evidence="11" type="primary">CFAP53</name>
</gene>
<protein>
    <recommendedName>
        <fullName evidence="6">Cilia- and flagella-associated protein 53</fullName>
    </recommendedName>
</protein>
<dbReference type="OrthoDB" id="75950at2759"/>
<feature type="coiled-coil region" evidence="7">
    <location>
        <begin position="93"/>
        <end position="127"/>
    </location>
</feature>
<keyword evidence="2 7" id="KW-0175">Coiled coil</keyword>
<evidence type="ECO:0000313" key="11">
    <source>
        <dbReference type="RefSeq" id="XP_030047808.1"/>
    </source>
</evidence>
<feature type="region of interest" description="Disordered" evidence="8">
    <location>
        <begin position="1"/>
        <end position="23"/>
    </location>
</feature>
<dbReference type="InParanoid" id="A0A6P7X5Q7"/>
<dbReference type="GO" id="GO:0005929">
    <property type="term" value="C:cilium"/>
    <property type="evidence" value="ECO:0007669"/>
    <property type="project" value="UniProtKB-SubCell"/>
</dbReference>
<feature type="compositionally biased region" description="Basic residues" evidence="8">
    <location>
        <begin position="1"/>
        <end position="10"/>
    </location>
</feature>
<evidence type="ECO:0000256" key="6">
    <source>
        <dbReference type="ARBA" id="ARBA00033773"/>
    </source>
</evidence>
<dbReference type="FunCoup" id="A0A6P7X5Q7">
    <property type="interactions" value="4"/>
</dbReference>
<evidence type="ECO:0000259" key="9">
    <source>
        <dbReference type="Pfam" id="PF13868"/>
    </source>
</evidence>
<proteinExistence type="inferred from homology"/>
<comment type="subcellular location">
    <subcellularLocation>
        <location evidence="1">Cell projection</location>
        <location evidence="1">Cilium</location>
    </subcellularLocation>
</comment>
<keyword evidence="11" id="KW-0282">Flagellum</keyword>
<dbReference type="AlphaFoldDB" id="A0A6P7X5Q7"/>
<dbReference type="CTD" id="220136"/>
<organism evidence="10 11">
    <name type="scientific">Microcaecilia unicolor</name>
    <dbReference type="NCBI Taxonomy" id="1415580"/>
    <lineage>
        <taxon>Eukaryota</taxon>
        <taxon>Metazoa</taxon>
        <taxon>Chordata</taxon>
        <taxon>Craniata</taxon>
        <taxon>Vertebrata</taxon>
        <taxon>Euteleostomi</taxon>
        <taxon>Amphibia</taxon>
        <taxon>Gymnophiona</taxon>
        <taxon>Siphonopidae</taxon>
        <taxon>Microcaecilia</taxon>
    </lineage>
</organism>
<evidence type="ECO:0000256" key="5">
    <source>
        <dbReference type="ARBA" id="ARBA00033747"/>
    </source>
</evidence>
<dbReference type="GeneID" id="115461891"/>
<accession>A0A6P7X5Q7</accession>
<dbReference type="InterPro" id="IPR043596">
    <property type="entry name" value="CFAP53/TCHP"/>
</dbReference>
<reference evidence="11" key="1">
    <citation type="submission" date="2025-08" db="UniProtKB">
        <authorList>
            <consortium name="RefSeq"/>
        </authorList>
    </citation>
    <scope>IDENTIFICATION</scope>
</reference>
<comment type="similarity">
    <text evidence="5">Belongs to the CFAP53 family.</text>
</comment>
<evidence type="ECO:0000256" key="8">
    <source>
        <dbReference type="SAM" id="MobiDB-lite"/>
    </source>
</evidence>
<dbReference type="InterPro" id="IPR043597">
    <property type="entry name" value="TPH_dom"/>
</dbReference>
<feature type="domain" description="Trichohyalin-plectin-homology" evidence="9">
    <location>
        <begin position="160"/>
        <end position="494"/>
    </location>
</feature>
<dbReference type="KEGG" id="muo:115461891"/>
<evidence type="ECO:0000256" key="2">
    <source>
        <dbReference type="ARBA" id="ARBA00023054"/>
    </source>
</evidence>
<dbReference type="RefSeq" id="XP_030047808.1">
    <property type="nucleotide sequence ID" value="XM_030191948.1"/>
</dbReference>
<sequence>MLARRQRQGPRCREVPGTKPHSVSIRAKLPSSRTGEAVLYHERKRELQINSYKTVVKQNKWKDVVSQWELLTDHKVIHNTTQRKVHEAMQQYRMGTDERRQRLRELLEAEEKELIKEMESMEETTLERQAKMRERAKYLRDRREQERLKLVDIKLDQLFREQSEELRSLLIKNTQNQVCAERKAQLLLKGEIQRQQKEEEQLFAELWEKDRLAKEKHEEENAQRRKELNKGMLDNLDLQSAAVEAQKAEAKRLKEEEAQLMEEERRLLKMEEERALMEKRQKQQQTRDVLDNCVRLKMKRLNKAQQEELALDMKILDQLLHETSDDTQEKLQRKLELKKEQQIYREYLAQQLEEEKRQEKEMEKLVEADMKRAWAKQAEQRRREREARNRLMKEVLDTRWLQLKEKLERNAEEQKDLIRDKELLEKAMEEYKQSTMETTARQLKRAKDYQGDLLSQITYQQLQRDFEKADEWREYEEGLLAEKAYQAKLKEILSRPYADENNVHPLRHQCTSILKDEHPAK</sequence>
<dbReference type="PANTHER" id="PTHR31183">
    <property type="entry name" value="TRICHOPLEIN KERATIN FILAMENT-BINDING PROTEIN FAMILY MEMBER"/>
    <property type="match status" value="1"/>
</dbReference>
<dbReference type="Proteomes" id="UP000515156">
    <property type="component" value="Chromosome 2"/>
</dbReference>